<dbReference type="PANTHER" id="PTHR23422:SF11">
    <property type="entry name" value="DIPEPTIDYL PEPTIDASE 3"/>
    <property type="match status" value="1"/>
</dbReference>
<name>A0A3P7MZG6_CYLGO</name>
<dbReference type="AlphaFoldDB" id="A0A3P7MZG6"/>
<keyword evidence="2" id="KW-0378">Hydrolase</keyword>
<dbReference type="GO" id="GO:0008239">
    <property type="term" value="F:dipeptidyl-peptidase activity"/>
    <property type="evidence" value="ECO:0007669"/>
    <property type="project" value="TreeGrafter"/>
</dbReference>
<keyword evidence="1" id="KW-0479">Metal-binding</keyword>
<dbReference type="GO" id="GO:0005737">
    <property type="term" value="C:cytoplasm"/>
    <property type="evidence" value="ECO:0007669"/>
    <property type="project" value="TreeGrafter"/>
</dbReference>
<dbReference type="Gene3D" id="3.30.540.30">
    <property type="match status" value="1"/>
</dbReference>
<evidence type="ECO:0000256" key="1">
    <source>
        <dbReference type="ARBA" id="ARBA00022723"/>
    </source>
</evidence>
<evidence type="ECO:0000313" key="3">
    <source>
        <dbReference type="EMBL" id="VDN28168.1"/>
    </source>
</evidence>
<reference evidence="3 4" key="1">
    <citation type="submission" date="2018-11" db="EMBL/GenBank/DDBJ databases">
        <authorList>
            <consortium name="Pathogen Informatics"/>
        </authorList>
    </citation>
    <scope>NUCLEOTIDE SEQUENCE [LARGE SCALE GENOMIC DNA]</scope>
</reference>
<gene>
    <name evidence="3" type="ORF">CGOC_LOCUS10874</name>
</gene>
<dbReference type="GO" id="GO:0046872">
    <property type="term" value="F:metal ion binding"/>
    <property type="evidence" value="ECO:0007669"/>
    <property type="project" value="UniProtKB-KW"/>
</dbReference>
<accession>A0A3P7MZG6</accession>
<dbReference type="Proteomes" id="UP000271889">
    <property type="component" value="Unassembled WGS sequence"/>
</dbReference>
<sequence length="155" mass="17636">MSTGHFTSYRTIHPFVHLTVMMLSKVKPLFPGKTHNIWTFPALTSKERQYAHHMSKASFNGALAVFLQVSPESPGIFVTFFRLFRAESLESLKGAFILTHPRLIVLYHSSEKAKKCGFSDEEWDAFLMYVAGFYYNNGNYRGFGDSKIIPGVDMV</sequence>
<dbReference type="EMBL" id="UYRV01113355">
    <property type="protein sequence ID" value="VDN28168.1"/>
    <property type="molecule type" value="Genomic_DNA"/>
</dbReference>
<proteinExistence type="predicted"/>
<evidence type="ECO:0000313" key="4">
    <source>
        <dbReference type="Proteomes" id="UP000271889"/>
    </source>
</evidence>
<protein>
    <submittedName>
        <fullName evidence="3">Uncharacterized protein</fullName>
    </submittedName>
</protein>
<keyword evidence="4" id="KW-1185">Reference proteome</keyword>
<evidence type="ECO:0000256" key="2">
    <source>
        <dbReference type="ARBA" id="ARBA00022801"/>
    </source>
</evidence>
<dbReference type="OrthoDB" id="4694525at2759"/>
<dbReference type="InterPro" id="IPR039461">
    <property type="entry name" value="Peptidase_M49"/>
</dbReference>
<dbReference type="PANTHER" id="PTHR23422">
    <property type="entry name" value="DIPEPTIDYL PEPTIDASE III-RELATED"/>
    <property type="match status" value="1"/>
</dbReference>
<organism evidence="3 4">
    <name type="scientific">Cylicostephanus goldi</name>
    <name type="common">Nematode worm</name>
    <dbReference type="NCBI Taxonomy" id="71465"/>
    <lineage>
        <taxon>Eukaryota</taxon>
        <taxon>Metazoa</taxon>
        <taxon>Ecdysozoa</taxon>
        <taxon>Nematoda</taxon>
        <taxon>Chromadorea</taxon>
        <taxon>Rhabditida</taxon>
        <taxon>Rhabditina</taxon>
        <taxon>Rhabditomorpha</taxon>
        <taxon>Strongyloidea</taxon>
        <taxon>Strongylidae</taxon>
        <taxon>Cylicostephanus</taxon>
    </lineage>
</organism>